<dbReference type="InterPro" id="IPR000873">
    <property type="entry name" value="AMP-dep_synth/lig_dom"/>
</dbReference>
<dbReference type="PANTHER" id="PTHR45527">
    <property type="entry name" value="NONRIBOSOMAL PEPTIDE SYNTHETASE"/>
    <property type="match status" value="1"/>
</dbReference>
<comment type="caution">
    <text evidence="2">The sequence shown here is derived from an EMBL/GenBank/DDBJ whole genome shotgun (WGS) entry which is preliminary data.</text>
</comment>
<evidence type="ECO:0000313" key="3">
    <source>
        <dbReference type="Proteomes" id="UP001257948"/>
    </source>
</evidence>
<evidence type="ECO:0000259" key="1">
    <source>
        <dbReference type="Pfam" id="PF00501"/>
    </source>
</evidence>
<dbReference type="PANTHER" id="PTHR45527:SF1">
    <property type="entry name" value="FATTY ACID SYNTHASE"/>
    <property type="match status" value="1"/>
</dbReference>
<dbReference type="InterPro" id="IPR020845">
    <property type="entry name" value="AMP-binding_CS"/>
</dbReference>
<dbReference type="SUPFAM" id="SSF56801">
    <property type="entry name" value="Acetyl-CoA synthetase-like"/>
    <property type="match status" value="1"/>
</dbReference>
<dbReference type="EMBL" id="JAVTLL010000121">
    <property type="protein sequence ID" value="MDT7847967.1"/>
    <property type="molecule type" value="Genomic_DNA"/>
</dbReference>
<dbReference type="Proteomes" id="UP001257948">
    <property type="component" value="Unassembled WGS sequence"/>
</dbReference>
<dbReference type="PRINTS" id="PR00154">
    <property type="entry name" value="AMPBINDING"/>
</dbReference>
<protein>
    <submittedName>
        <fullName evidence="2">AMP-binding protein</fullName>
    </submittedName>
</protein>
<name>A0ABU3M8W9_9ACTN</name>
<proteinExistence type="predicted"/>
<dbReference type="PROSITE" id="PS00455">
    <property type="entry name" value="AMP_BINDING"/>
    <property type="match status" value="1"/>
</dbReference>
<organism evidence="2 3">
    <name type="scientific">Streptomyces justiciae</name>
    <dbReference type="NCBI Taxonomy" id="2780140"/>
    <lineage>
        <taxon>Bacteria</taxon>
        <taxon>Bacillati</taxon>
        <taxon>Actinomycetota</taxon>
        <taxon>Actinomycetes</taxon>
        <taxon>Kitasatosporales</taxon>
        <taxon>Streptomycetaceae</taxon>
        <taxon>Streptomyces</taxon>
    </lineage>
</organism>
<dbReference type="RefSeq" id="WP_314208173.1">
    <property type="nucleotide sequence ID" value="NZ_JAVTLL010000121.1"/>
</dbReference>
<gene>
    <name evidence="2" type="ORF">RQC66_45470</name>
</gene>
<sequence>HQFAHEVIGRGVRPGDAVGVLLERSIATVTTVLGLMKAGAVYVPLDARYPADRIRHVLADTGATLVVTDDASQPQLPADAADVFVIHSTPEGEQQHEAPGVGVRSEDAAYVMYTSGSTGAPKGIVVTHRNVAALALDPRFDRSAHERVLLHSPAAFDASTYELWVPLLSGGTVVVAPTG</sequence>
<dbReference type="InterPro" id="IPR020459">
    <property type="entry name" value="AMP-binding"/>
</dbReference>
<dbReference type="Pfam" id="PF00501">
    <property type="entry name" value="AMP-binding"/>
    <property type="match status" value="1"/>
</dbReference>
<dbReference type="Gene3D" id="3.40.50.980">
    <property type="match status" value="2"/>
</dbReference>
<feature type="domain" description="AMP-dependent synthetase/ligase" evidence="1">
    <location>
        <begin position="2"/>
        <end position="177"/>
    </location>
</feature>
<keyword evidence="3" id="KW-1185">Reference proteome</keyword>
<accession>A0ABU3M8W9</accession>
<feature type="non-terminal residue" evidence="2">
    <location>
        <position position="1"/>
    </location>
</feature>
<evidence type="ECO:0000313" key="2">
    <source>
        <dbReference type="EMBL" id="MDT7847967.1"/>
    </source>
</evidence>
<feature type="non-terminal residue" evidence="2">
    <location>
        <position position="179"/>
    </location>
</feature>
<reference evidence="3" key="1">
    <citation type="submission" date="2023-07" db="EMBL/GenBank/DDBJ databases">
        <title>Draft genome sequence of the endophytic actinobacterium Streptomyces justiciae WPN32, a potential antibiotic producer.</title>
        <authorList>
            <person name="Yasawong M."/>
            <person name="Pana W."/>
            <person name="Ganta P."/>
            <person name="Santapan N."/>
            <person name="Songngamsuk T."/>
            <person name="Phatcharaharikarn M."/>
            <person name="Kerdtoob S."/>
            <person name="Nantapong N."/>
        </authorList>
    </citation>
    <scope>NUCLEOTIDE SEQUENCE [LARGE SCALE GENOMIC DNA]</scope>
    <source>
        <strain evidence="3">WPN32</strain>
    </source>
</reference>